<keyword evidence="4" id="KW-0336">GPI-anchor</keyword>
<dbReference type="InterPro" id="IPR024571">
    <property type="entry name" value="ERAP1-like_C_dom"/>
</dbReference>
<keyword evidence="20" id="KW-1185">Reference proteome</keyword>
<dbReference type="Gene3D" id="2.60.40.1910">
    <property type="match status" value="1"/>
</dbReference>
<protein>
    <recommendedName>
        <fullName evidence="14">Aminopeptidase</fullName>
        <ecNumber evidence="14">3.4.11.-</ecNumber>
    </recommendedName>
</protein>
<dbReference type="SUPFAM" id="SSF55486">
    <property type="entry name" value="Metalloproteases ('zincins'), catalytic domain"/>
    <property type="match status" value="1"/>
</dbReference>
<dbReference type="GO" id="GO:0008237">
    <property type="term" value="F:metallopeptidase activity"/>
    <property type="evidence" value="ECO:0007669"/>
    <property type="project" value="UniProtKB-KW"/>
</dbReference>
<dbReference type="InterPro" id="IPR014782">
    <property type="entry name" value="Peptidase_M1_dom"/>
</dbReference>
<evidence type="ECO:0000256" key="11">
    <source>
        <dbReference type="ARBA" id="ARBA00023136"/>
    </source>
</evidence>
<dbReference type="KEGG" id="dya:Dyak_GE17851"/>
<dbReference type="GO" id="GO:0004177">
    <property type="term" value="F:aminopeptidase activity"/>
    <property type="evidence" value="ECO:0007669"/>
    <property type="project" value="UniProtKB-KW"/>
</dbReference>
<evidence type="ECO:0000256" key="4">
    <source>
        <dbReference type="ARBA" id="ARBA00022622"/>
    </source>
</evidence>
<evidence type="ECO:0000256" key="15">
    <source>
        <dbReference type="SAM" id="SignalP"/>
    </source>
</evidence>
<dbReference type="InterPro" id="IPR034016">
    <property type="entry name" value="M1_APN-typ"/>
</dbReference>
<accession>B4PXY5</accession>
<dbReference type="AlphaFoldDB" id="B4PXY5"/>
<dbReference type="Gene3D" id="1.10.390.10">
    <property type="entry name" value="Neutral Protease Domain 2"/>
    <property type="match status" value="1"/>
</dbReference>
<dbReference type="InterPro" id="IPR042097">
    <property type="entry name" value="Aminopeptidase_N-like_N_sf"/>
</dbReference>
<name>B4PXY5_DROYA</name>
<gene>
    <name evidence="19" type="primary">Dyak\GE17851</name>
    <name evidence="19" type="synonym">dyak_GLEANR_19145</name>
    <name evidence="19" type="synonym">GE17851</name>
    <name evidence="19" type="ORF">Dyak_GE17851</name>
</gene>
<comment type="similarity">
    <text evidence="2 14">Belongs to the peptidase M1 family.</text>
</comment>
<evidence type="ECO:0000259" key="18">
    <source>
        <dbReference type="Pfam" id="PF17900"/>
    </source>
</evidence>
<feature type="domain" description="Aminopeptidase N-like N-terminal" evidence="18">
    <location>
        <begin position="31"/>
        <end position="224"/>
    </location>
</feature>
<keyword evidence="12" id="KW-0325">Glycoprotein</keyword>
<feature type="signal peptide" evidence="15">
    <location>
        <begin position="1"/>
        <end position="20"/>
    </location>
</feature>
<dbReference type="eggNOG" id="KOG1046">
    <property type="taxonomic scope" value="Eukaryota"/>
</dbReference>
<keyword evidence="9 14" id="KW-0862">Zinc</keyword>
<evidence type="ECO:0000256" key="5">
    <source>
        <dbReference type="ARBA" id="ARBA00022670"/>
    </source>
</evidence>
<keyword evidence="6 14" id="KW-0479">Metal-binding</keyword>
<keyword evidence="8 14" id="KW-0378">Hydrolase</keyword>
<dbReference type="HOGENOM" id="CLU_003705_2_0_1"/>
<reference evidence="19 20" key="1">
    <citation type="journal article" date="2007" name="Nature">
        <title>Evolution of genes and genomes on the Drosophila phylogeny.</title>
        <authorList>
            <consortium name="Drosophila 12 Genomes Consortium"/>
            <person name="Clark A.G."/>
            <person name="Eisen M.B."/>
            <person name="Smith D.R."/>
            <person name="Bergman C.M."/>
            <person name="Oliver B."/>
            <person name="Markow T.A."/>
            <person name="Kaufman T.C."/>
            <person name="Kellis M."/>
            <person name="Gelbart W."/>
            <person name="Iyer V.N."/>
            <person name="Pollard D.A."/>
            <person name="Sackton T.B."/>
            <person name="Larracuente A.M."/>
            <person name="Singh N.D."/>
            <person name="Abad J.P."/>
            <person name="Abt D.N."/>
            <person name="Adryan B."/>
            <person name="Aguade M."/>
            <person name="Akashi H."/>
            <person name="Anderson W.W."/>
            <person name="Aquadro C.F."/>
            <person name="Ardell D.H."/>
            <person name="Arguello R."/>
            <person name="Artieri C.G."/>
            <person name="Barbash D.A."/>
            <person name="Barker D."/>
            <person name="Barsanti P."/>
            <person name="Batterham P."/>
            <person name="Batzoglou S."/>
            <person name="Begun D."/>
            <person name="Bhutkar A."/>
            <person name="Blanco E."/>
            <person name="Bosak S.A."/>
            <person name="Bradley R.K."/>
            <person name="Brand A.D."/>
            <person name="Brent M.R."/>
            <person name="Brooks A.N."/>
            <person name="Brown R.H."/>
            <person name="Butlin R.K."/>
            <person name="Caggese C."/>
            <person name="Calvi B.R."/>
            <person name="Bernardo de Carvalho A."/>
            <person name="Caspi A."/>
            <person name="Castrezana S."/>
            <person name="Celniker S.E."/>
            <person name="Chang J.L."/>
            <person name="Chapple C."/>
            <person name="Chatterji S."/>
            <person name="Chinwalla A."/>
            <person name="Civetta A."/>
            <person name="Clifton S.W."/>
            <person name="Comeron J.M."/>
            <person name="Costello J.C."/>
            <person name="Coyne J.A."/>
            <person name="Daub J."/>
            <person name="David R.G."/>
            <person name="Delcher A.L."/>
            <person name="Delehaunty K."/>
            <person name="Do C.B."/>
            <person name="Ebling H."/>
            <person name="Edwards K."/>
            <person name="Eickbush T."/>
            <person name="Evans J.D."/>
            <person name="Filipski A."/>
            <person name="Findeiss S."/>
            <person name="Freyhult E."/>
            <person name="Fulton L."/>
            <person name="Fulton R."/>
            <person name="Garcia A.C."/>
            <person name="Gardiner A."/>
            <person name="Garfield D.A."/>
            <person name="Garvin B.E."/>
            <person name="Gibson G."/>
            <person name="Gilbert D."/>
            <person name="Gnerre S."/>
            <person name="Godfrey J."/>
            <person name="Good R."/>
            <person name="Gotea V."/>
            <person name="Gravely B."/>
            <person name="Greenberg A.J."/>
            <person name="Griffiths-Jones S."/>
            <person name="Gross S."/>
            <person name="Guigo R."/>
            <person name="Gustafson E.A."/>
            <person name="Haerty W."/>
            <person name="Hahn M.W."/>
            <person name="Halligan D.L."/>
            <person name="Halpern A.L."/>
            <person name="Halter G.M."/>
            <person name="Han M.V."/>
            <person name="Heger A."/>
            <person name="Hillier L."/>
            <person name="Hinrichs A.S."/>
            <person name="Holmes I."/>
            <person name="Hoskins R.A."/>
            <person name="Hubisz M.J."/>
            <person name="Hultmark D."/>
            <person name="Huntley M.A."/>
            <person name="Jaffe D.B."/>
            <person name="Jagadeeshan S."/>
            <person name="Jeck W.R."/>
            <person name="Johnson J."/>
            <person name="Jones C.D."/>
            <person name="Jordan W.C."/>
            <person name="Karpen G.H."/>
            <person name="Kataoka E."/>
            <person name="Keightley P.D."/>
            <person name="Kheradpour P."/>
            <person name="Kirkness E.F."/>
            <person name="Koerich L.B."/>
            <person name="Kristiansen K."/>
            <person name="Kudrna D."/>
            <person name="Kulathinal R.J."/>
            <person name="Kumar S."/>
            <person name="Kwok R."/>
            <person name="Lander E."/>
            <person name="Langley C.H."/>
            <person name="Lapoint R."/>
            <person name="Lazzaro B.P."/>
            <person name="Lee S.J."/>
            <person name="Levesque L."/>
            <person name="Li R."/>
            <person name="Lin C.F."/>
            <person name="Lin M.F."/>
            <person name="Lindblad-Toh K."/>
            <person name="Llopart A."/>
            <person name="Long M."/>
            <person name="Low L."/>
            <person name="Lozovsky E."/>
            <person name="Lu J."/>
            <person name="Luo M."/>
            <person name="Machado C.A."/>
            <person name="Makalowski W."/>
            <person name="Marzo M."/>
            <person name="Matsuda M."/>
            <person name="Matzkin L."/>
            <person name="McAllister B."/>
            <person name="McBride C.S."/>
            <person name="McKernan B."/>
            <person name="McKernan K."/>
            <person name="Mendez-Lago M."/>
            <person name="Minx P."/>
            <person name="Mollenhauer M.U."/>
            <person name="Montooth K."/>
            <person name="Mount S.M."/>
            <person name="Mu X."/>
            <person name="Myers E."/>
            <person name="Negre B."/>
            <person name="Newfeld S."/>
            <person name="Nielsen R."/>
            <person name="Noor M.A."/>
            <person name="O'Grady P."/>
            <person name="Pachter L."/>
            <person name="Papaceit M."/>
            <person name="Parisi M.J."/>
            <person name="Parisi M."/>
            <person name="Parts L."/>
            <person name="Pedersen J.S."/>
            <person name="Pesole G."/>
            <person name="Phillippy A.M."/>
            <person name="Ponting C.P."/>
            <person name="Pop M."/>
            <person name="Porcelli D."/>
            <person name="Powell J.R."/>
            <person name="Prohaska S."/>
            <person name="Pruitt K."/>
            <person name="Puig M."/>
            <person name="Quesneville H."/>
            <person name="Ram K.R."/>
            <person name="Rand D."/>
            <person name="Rasmussen M.D."/>
            <person name="Reed L.K."/>
            <person name="Reenan R."/>
            <person name="Reily A."/>
            <person name="Remington K.A."/>
            <person name="Rieger T.T."/>
            <person name="Ritchie M.G."/>
            <person name="Robin C."/>
            <person name="Rogers Y.H."/>
            <person name="Rohde C."/>
            <person name="Rozas J."/>
            <person name="Rubenfield M.J."/>
            <person name="Ruiz A."/>
            <person name="Russo S."/>
            <person name="Salzberg S.L."/>
            <person name="Sanchez-Gracia A."/>
            <person name="Saranga D.J."/>
            <person name="Sato H."/>
            <person name="Schaeffer S.W."/>
            <person name="Schatz M.C."/>
            <person name="Schlenke T."/>
            <person name="Schwartz R."/>
            <person name="Segarra C."/>
            <person name="Singh R.S."/>
            <person name="Sirot L."/>
            <person name="Sirota M."/>
            <person name="Sisneros N.B."/>
            <person name="Smith C.D."/>
            <person name="Smith T.F."/>
            <person name="Spieth J."/>
            <person name="Stage D.E."/>
            <person name="Stark A."/>
            <person name="Stephan W."/>
            <person name="Strausberg R.L."/>
            <person name="Strempel S."/>
            <person name="Sturgill D."/>
            <person name="Sutton G."/>
            <person name="Sutton G.G."/>
            <person name="Tao W."/>
            <person name="Teichmann S."/>
            <person name="Tobari Y.N."/>
            <person name="Tomimura Y."/>
            <person name="Tsolas J.M."/>
            <person name="Valente V.L."/>
            <person name="Venter E."/>
            <person name="Venter J.C."/>
            <person name="Vicario S."/>
            <person name="Vieira F.G."/>
            <person name="Vilella A.J."/>
            <person name="Villasante A."/>
            <person name="Walenz B."/>
            <person name="Wang J."/>
            <person name="Wasserman M."/>
            <person name="Watts T."/>
            <person name="Wilson D."/>
            <person name="Wilson R.K."/>
            <person name="Wing R.A."/>
            <person name="Wolfner M.F."/>
            <person name="Wong A."/>
            <person name="Wong G.K."/>
            <person name="Wu C.I."/>
            <person name="Wu G."/>
            <person name="Yamamoto D."/>
            <person name="Yang H.P."/>
            <person name="Yang S.P."/>
            <person name="Yorke J.A."/>
            <person name="Yoshida K."/>
            <person name="Zdobnov E."/>
            <person name="Zhang P."/>
            <person name="Zhang Y."/>
            <person name="Zimin A.V."/>
            <person name="Baldwin J."/>
            <person name="Abdouelleil A."/>
            <person name="Abdulkadir J."/>
            <person name="Abebe A."/>
            <person name="Abera B."/>
            <person name="Abreu J."/>
            <person name="Acer S.C."/>
            <person name="Aftuck L."/>
            <person name="Alexander A."/>
            <person name="An P."/>
            <person name="Anderson E."/>
            <person name="Anderson S."/>
            <person name="Arachi H."/>
            <person name="Azer M."/>
            <person name="Bachantsang P."/>
            <person name="Barry A."/>
            <person name="Bayul T."/>
            <person name="Berlin A."/>
            <person name="Bessette D."/>
            <person name="Bloom T."/>
            <person name="Blye J."/>
            <person name="Boguslavskiy L."/>
            <person name="Bonnet C."/>
            <person name="Boukhgalter B."/>
            <person name="Bourzgui I."/>
            <person name="Brown A."/>
            <person name="Cahill P."/>
            <person name="Channer S."/>
            <person name="Cheshatsang Y."/>
            <person name="Chuda L."/>
            <person name="Citroen M."/>
            <person name="Collymore A."/>
            <person name="Cooke P."/>
            <person name="Costello M."/>
            <person name="D'Aco K."/>
            <person name="Daza R."/>
            <person name="De Haan G."/>
            <person name="DeGray S."/>
            <person name="DeMaso C."/>
            <person name="Dhargay N."/>
            <person name="Dooley K."/>
            <person name="Dooley E."/>
            <person name="Doricent M."/>
            <person name="Dorje P."/>
            <person name="Dorjee K."/>
            <person name="Dupes A."/>
            <person name="Elong R."/>
            <person name="Falk J."/>
            <person name="Farina A."/>
            <person name="Faro S."/>
            <person name="Ferguson D."/>
            <person name="Fisher S."/>
            <person name="Foley C.D."/>
            <person name="Franke A."/>
            <person name="Friedrich D."/>
            <person name="Gadbois L."/>
            <person name="Gearin G."/>
            <person name="Gearin C.R."/>
            <person name="Giannoukos G."/>
            <person name="Goode T."/>
            <person name="Graham J."/>
            <person name="Grandbois E."/>
            <person name="Grewal S."/>
            <person name="Gyaltsen K."/>
            <person name="Hafez N."/>
            <person name="Hagos B."/>
            <person name="Hall J."/>
            <person name="Henson C."/>
            <person name="Hollinger A."/>
            <person name="Honan T."/>
            <person name="Huard M.D."/>
            <person name="Hughes L."/>
            <person name="Hurhula B."/>
            <person name="Husby M.E."/>
            <person name="Kamat A."/>
            <person name="Kanga B."/>
            <person name="Kashin S."/>
            <person name="Khazanovich D."/>
            <person name="Kisner P."/>
            <person name="Lance K."/>
            <person name="Lara M."/>
            <person name="Lee W."/>
            <person name="Lennon N."/>
            <person name="Letendre F."/>
            <person name="LeVine R."/>
            <person name="Lipovsky A."/>
            <person name="Liu X."/>
            <person name="Liu J."/>
            <person name="Liu S."/>
            <person name="Lokyitsang T."/>
            <person name="Lokyitsang Y."/>
            <person name="Lubonja R."/>
            <person name="Lui A."/>
            <person name="MacDonald P."/>
            <person name="Magnisalis V."/>
            <person name="Maru K."/>
            <person name="Matthews C."/>
            <person name="McCusker W."/>
            <person name="McDonough S."/>
            <person name="Mehta T."/>
            <person name="Meldrim J."/>
            <person name="Meneus L."/>
            <person name="Mihai O."/>
            <person name="Mihalev A."/>
            <person name="Mihova T."/>
            <person name="Mittelman R."/>
            <person name="Mlenga V."/>
            <person name="Montmayeur A."/>
            <person name="Mulrain L."/>
            <person name="Navidi A."/>
            <person name="Naylor J."/>
            <person name="Negash T."/>
            <person name="Nguyen T."/>
            <person name="Nguyen N."/>
            <person name="Nicol R."/>
            <person name="Norbu C."/>
            <person name="Norbu N."/>
            <person name="Novod N."/>
            <person name="O'Neill B."/>
            <person name="Osman S."/>
            <person name="Markiewicz E."/>
            <person name="Oyono O.L."/>
            <person name="Patti C."/>
            <person name="Phunkhang P."/>
            <person name="Pierre F."/>
            <person name="Priest M."/>
            <person name="Raghuraman S."/>
            <person name="Rege F."/>
            <person name="Reyes R."/>
            <person name="Rise C."/>
            <person name="Rogov P."/>
            <person name="Ross K."/>
            <person name="Ryan E."/>
            <person name="Settipalli S."/>
            <person name="Shea T."/>
            <person name="Sherpa N."/>
            <person name="Shi L."/>
            <person name="Shih D."/>
            <person name="Sparrow T."/>
            <person name="Spaulding J."/>
            <person name="Stalker J."/>
            <person name="Stange-Thomann N."/>
            <person name="Stavropoulos S."/>
            <person name="Stone C."/>
            <person name="Strader C."/>
            <person name="Tesfaye S."/>
            <person name="Thomson T."/>
            <person name="Thoulutsang Y."/>
            <person name="Thoulutsang D."/>
            <person name="Topham K."/>
            <person name="Topping I."/>
            <person name="Tsamla T."/>
            <person name="Vassiliev H."/>
            <person name="Vo A."/>
            <person name="Wangchuk T."/>
            <person name="Wangdi T."/>
            <person name="Weiand M."/>
            <person name="Wilkinson J."/>
            <person name="Wilson A."/>
            <person name="Yadav S."/>
            <person name="Young G."/>
            <person name="Yu Q."/>
            <person name="Zembek L."/>
            <person name="Zhong D."/>
            <person name="Zimmer A."/>
            <person name="Zwirko Z."/>
            <person name="Jaffe D.B."/>
            <person name="Alvarez P."/>
            <person name="Brockman W."/>
            <person name="Butler J."/>
            <person name="Chin C."/>
            <person name="Gnerre S."/>
            <person name="Grabherr M."/>
            <person name="Kleber M."/>
            <person name="Mauceli E."/>
            <person name="MacCallum I."/>
        </authorList>
    </citation>
    <scope>NUCLEOTIDE SEQUENCE [LARGE SCALE GENOMIC DNA]</scope>
    <source>
        <strain evidence="20">Tai18E2 / Tucson 14021-0261.01</strain>
    </source>
</reference>
<keyword evidence="7 15" id="KW-0732">Signal</keyword>
<dbReference type="GO" id="GO:0005615">
    <property type="term" value="C:extracellular space"/>
    <property type="evidence" value="ECO:0007669"/>
    <property type="project" value="TreeGrafter"/>
</dbReference>
<evidence type="ECO:0000313" key="19">
    <source>
        <dbReference type="EMBL" id="EDX02957.1"/>
    </source>
</evidence>
<keyword evidence="14" id="KW-0031">Aminopeptidase</keyword>
<dbReference type="CDD" id="cd09601">
    <property type="entry name" value="M1_APN-Q_like"/>
    <property type="match status" value="1"/>
</dbReference>
<evidence type="ECO:0000256" key="8">
    <source>
        <dbReference type="ARBA" id="ARBA00022801"/>
    </source>
</evidence>
<evidence type="ECO:0000256" key="6">
    <source>
        <dbReference type="ARBA" id="ARBA00022723"/>
    </source>
</evidence>
<dbReference type="GO" id="GO:0005737">
    <property type="term" value="C:cytoplasm"/>
    <property type="evidence" value="ECO:0007669"/>
    <property type="project" value="TreeGrafter"/>
</dbReference>
<dbReference type="Proteomes" id="UP000002282">
    <property type="component" value="Chromosome X"/>
</dbReference>
<evidence type="ECO:0000256" key="1">
    <source>
        <dbReference type="ARBA" id="ARBA00004609"/>
    </source>
</evidence>
<dbReference type="GO" id="GO:0005886">
    <property type="term" value="C:plasma membrane"/>
    <property type="evidence" value="ECO:0007669"/>
    <property type="project" value="UniProtKB-SubCell"/>
</dbReference>
<dbReference type="Pfam" id="PF11838">
    <property type="entry name" value="ERAP1_C"/>
    <property type="match status" value="1"/>
</dbReference>
<comment type="cofactor">
    <cofactor evidence="14">
        <name>Zn(2+)</name>
        <dbReference type="ChEBI" id="CHEBI:29105"/>
    </cofactor>
    <text evidence="14">Binds 1 zinc ion per subunit.</text>
</comment>
<dbReference type="FunFam" id="2.60.40.1910:FF:000008">
    <property type="entry name" value="Aminopeptidase"/>
    <property type="match status" value="1"/>
</dbReference>
<evidence type="ECO:0000259" key="16">
    <source>
        <dbReference type="Pfam" id="PF01433"/>
    </source>
</evidence>
<dbReference type="InterPro" id="IPR045357">
    <property type="entry name" value="Aminopeptidase_N-like_N"/>
</dbReference>
<evidence type="ECO:0000313" key="20">
    <source>
        <dbReference type="Proteomes" id="UP000002282"/>
    </source>
</evidence>
<dbReference type="GO" id="GO:0008270">
    <property type="term" value="F:zinc ion binding"/>
    <property type="evidence" value="ECO:0007669"/>
    <property type="project" value="UniProtKB-UniRule"/>
</dbReference>
<evidence type="ECO:0000256" key="13">
    <source>
        <dbReference type="ARBA" id="ARBA00023288"/>
    </source>
</evidence>
<evidence type="ECO:0000256" key="9">
    <source>
        <dbReference type="ARBA" id="ARBA00022833"/>
    </source>
</evidence>
<dbReference type="PANTHER" id="PTHR11533:SF253">
    <property type="entry name" value="AMINOPEPTIDASE-RELATED"/>
    <property type="match status" value="1"/>
</dbReference>
<dbReference type="OMA" id="ISTWARP"/>
<reference evidence="19 20" key="2">
    <citation type="journal article" date="2007" name="PLoS Biol.">
        <title>Principles of genome evolution in the Drosophila melanogaster species group.</title>
        <authorList>
            <person name="Ranz J.M."/>
            <person name="Maurin D."/>
            <person name="Chan Y.S."/>
            <person name="von Grotthuss M."/>
            <person name="Hillier L.W."/>
            <person name="Roote J."/>
            <person name="Ashburner M."/>
            <person name="Bergman C.M."/>
        </authorList>
    </citation>
    <scope>NUCLEOTIDE SEQUENCE [LARGE SCALE GENOMIC DNA]</scope>
    <source>
        <strain evidence="20">Tai18E2 / Tucson 14021-0261.01</strain>
    </source>
</reference>
<feature type="domain" description="Peptidase M1 membrane alanine aminopeptidase" evidence="16">
    <location>
        <begin position="266"/>
        <end position="486"/>
    </location>
</feature>
<keyword evidence="5 14" id="KW-0645">Protease</keyword>
<keyword evidence="11" id="KW-0472">Membrane</keyword>
<evidence type="ECO:0000256" key="3">
    <source>
        <dbReference type="ARBA" id="ARBA00022475"/>
    </source>
</evidence>
<evidence type="ECO:0000259" key="17">
    <source>
        <dbReference type="Pfam" id="PF11838"/>
    </source>
</evidence>
<feature type="domain" description="ERAP1-like C-terminal" evidence="17">
    <location>
        <begin position="579"/>
        <end position="898"/>
    </location>
</feature>
<evidence type="ECO:0000256" key="14">
    <source>
        <dbReference type="RuleBase" id="RU364040"/>
    </source>
</evidence>
<dbReference type="InterPro" id="IPR027268">
    <property type="entry name" value="Peptidase_M4/M1_CTD_sf"/>
</dbReference>
<dbReference type="Pfam" id="PF17900">
    <property type="entry name" value="Peptidase_M1_N"/>
    <property type="match status" value="1"/>
</dbReference>
<evidence type="ECO:0000256" key="7">
    <source>
        <dbReference type="ARBA" id="ARBA00022729"/>
    </source>
</evidence>
<dbReference type="InterPro" id="IPR001930">
    <property type="entry name" value="Peptidase_M1"/>
</dbReference>
<dbReference type="PhylomeDB" id="B4PXY5"/>
<evidence type="ECO:0000256" key="2">
    <source>
        <dbReference type="ARBA" id="ARBA00010136"/>
    </source>
</evidence>
<proteinExistence type="inferred from homology"/>
<keyword evidence="10 14" id="KW-0482">Metalloprotease</keyword>
<dbReference type="SUPFAM" id="SSF63737">
    <property type="entry name" value="Leukotriene A4 hydrolase N-terminal domain"/>
    <property type="match status" value="1"/>
</dbReference>
<dbReference type="GO" id="GO:0006508">
    <property type="term" value="P:proteolysis"/>
    <property type="evidence" value="ECO:0007669"/>
    <property type="project" value="UniProtKB-KW"/>
</dbReference>
<sequence>MHLSYLPILTALFFHPQADGSAVSRLPQWVVPLHYSVDIVTRINQPYQPFGGTVVIDLRSERSTNKIVLNAHDLAIGKQRAVTLSIKDGNSVPISSIKMDIKLSRLTVYVKRSLQINITYSLRVAFTSVLRGDNTGFYSSNYVDHNTTLTQWLAATQFEPNHAREAFPCFDDPIFRTPFKINLAHPHMYRALSNMPVQRTIRHANLKDFVWTQFVESHPMQTYLVAFVIGKFDRPGFTSSERPDCPISTWARPDALSQTKFANMVVAPLLSFYEELFNSTYRPKKIDLVALPDYAFKSKESWGMPTFTEESLLYDSQRSSMDDQQGVARAVAMMVVNQWFGNLVSIPWWHEIWLKNAFALYLSRFGVHTLRPEWDYQERHALKLYLSVLDYDAHVNTDLVTASVPDESQIWAAYNEIGERKAAVLFEMLHRVMGEGAWLTALRRYLVIYANRTATSADFWNLLQLQVDRNGRLGKGLNITRIMNCWLGQPGYPLLTVTRNYEHRTAVVSQQRFFITPQFRNRWSMHPCWWVPLSYTCPSCQNSDSSSSISRWLTCPISKASGRSSSVLLDRLESGPNDWILINVQHSAPVRVNYDPYNWQLLNKTLADPIKFRLIHRVNRAQLVDDLFSLAWSGDIEYDMALGILGYLEHEDEFVVWAATETNFERINNVAKRSPNYLIYKTFMRHLLEQQFKRLLSSDMTSSLGNMTHRAVIIRLACEYELPACVSLARREFMRGTPTVDGWMTIRERETVVCTAVKFGTEGDRDTVESMYKRSNFAAEKESLLTALACSRNVFALQKVLIWTFESSGVRKQNARRTFKAVVSNSMGYRLAKKYVSANMQSIRNFCSNSTDKVVNLMRPLIECMSTPKDMLFFSKFFKEILRDMNGSDRLIKILLERGNDNIHWRRTKFSPMLQAIRDIILWRSRSNSKNI</sequence>
<keyword evidence="13" id="KW-0449">Lipoprotein</keyword>
<dbReference type="GO" id="GO:0098552">
    <property type="term" value="C:side of membrane"/>
    <property type="evidence" value="ECO:0007669"/>
    <property type="project" value="UniProtKB-KW"/>
</dbReference>
<keyword evidence="3" id="KW-1003">Cell membrane</keyword>
<dbReference type="PRINTS" id="PR00756">
    <property type="entry name" value="ALADIPTASE"/>
</dbReference>
<dbReference type="OrthoDB" id="10031169at2759"/>
<organism evidence="19 20">
    <name type="scientific">Drosophila yakuba</name>
    <name type="common">Fruit fly</name>
    <dbReference type="NCBI Taxonomy" id="7245"/>
    <lineage>
        <taxon>Eukaryota</taxon>
        <taxon>Metazoa</taxon>
        <taxon>Ecdysozoa</taxon>
        <taxon>Arthropoda</taxon>
        <taxon>Hexapoda</taxon>
        <taxon>Insecta</taxon>
        <taxon>Pterygota</taxon>
        <taxon>Neoptera</taxon>
        <taxon>Endopterygota</taxon>
        <taxon>Diptera</taxon>
        <taxon>Brachycera</taxon>
        <taxon>Muscomorpha</taxon>
        <taxon>Ephydroidea</taxon>
        <taxon>Drosophilidae</taxon>
        <taxon>Drosophila</taxon>
        <taxon>Sophophora</taxon>
    </lineage>
</organism>
<dbReference type="Gene3D" id="2.60.40.1730">
    <property type="entry name" value="tricorn interacting facor f3 domain"/>
    <property type="match status" value="1"/>
</dbReference>
<dbReference type="Gene3D" id="1.25.50.20">
    <property type="match status" value="1"/>
</dbReference>
<feature type="chain" id="PRO_5002822602" description="Aminopeptidase" evidence="15">
    <location>
        <begin position="21"/>
        <end position="932"/>
    </location>
</feature>
<dbReference type="PANTHER" id="PTHR11533">
    <property type="entry name" value="PROTEASE M1 ZINC METALLOPROTEASE"/>
    <property type="match status" value="1"/>
</dbReference>
<dbReference type="EMBL" id="CM000162">
    <property type="protein sequence ID" value="EDX02957.1"/>
    <property type="molecule type" value="Genomic_DNA"/>
</dbReference>
<dbReference type="EC" id="3.4.11.-" evidence="14"/>
<dbReference type="Pfam" id="PF01433">
    <property type="entry name" value="Peptidase_M1"/>
    <property type="match status" value="1"/>
</dbReference>
<dbReference type="InterPro" id="IPR050344">
    <property type="entry name" value="Peptidase_M1_aminopeptidases"/>
</dbReference>
<evidence type="ECO:0000256" key="12">
    <source>
        <dbReference type="ARBA" id="ARBA00023180"/>
    </source>
</evidence>
<comment type="subcellular location">
    <subcellularLocation>
        <location evidence="1">Cell membrane</location>
        <topology evidence="1">Lipid-anchor</topology>
        <topology evidence="1">GPI-anchor</topology>
    </subcellularLocation>
</comment>
<evidence type="ECO:0000256" key="10">
    <source>
        <dbReference type="ARBA" id="ARBA00023049"/>
    </source>
</evidence>